<evidence type="ECO:0000313" key="2">
    <source>
        <dbReference type="EMBL" id="PSF34233.1"/>
    </source>
</evidence>
<dbReference type="RefSeq" id="WP_106458515.1">
    <property type="nucleotide sequence ID" value="NZ_PXOH01000027.1"/>
</dbReference>
<name>A0A2T1LTJ5_9CHRO</name>
<keyword evidence="3" id="KW-1185">Reference proteome</keyword>
<feature type="signal peptide" evidence="1">
    <location>
        <begin position="1"/>
        <end position="24"/>
    </location>
</feature>
<reference evidence="2 3" key="2">
    <citation type="submission" date="2018-03" db="EMBL/GenBank/DDBJ databases">
        <authorList>
            <person name="Keele B.F."/>
        </authorList>
    </citation>
    <scope>NUCLEOTIDE SEQUENCE [LARGE SCALE GENOMIC DNA]</scope>
    <source>
        <strain evidence="2 3">CCALA 016</strain>
    </source>
</reference>
<proteinExistence type="predicted"/>
<feature type="chain" id="PRO_5015500048" evidence="1">
    <location>
        <begin position="25"/>
        <end position="117"/>
    </location>
</feature>
<dbReference type="EMBL" id="PXOH01000027">
    <property type="protein sequence ID" value="PSF34233.1"/>
    <property type="molecule type" value="Genomic_DNA"/>
</dbReference>
<protein>
    <submittedName>
        <fullName evidence="2">Uncharacterized protein</fullName>
    </submittedName>
</protein>
<gene>
    <name evidence="2" type="ORF">C7H19_19075</name>
</gene>
<reference evidence="2 3" key="1">
    <citation type="submission" date="2018-03" db="EMBL/GenBank/DDBJ databases">
        <title>The ancient ancestry and fast evolution of plastids.</title>
        <authorList>
            <person name="Moore K.R."/>
            <person name="Magnabosco C."/>
            <person name="Momper L."/>
            <person name="Gold D.A."/>
            <person name="Bosak T."/>
            <person name="Fournier G.P."/>
        </authorList>
    </citation>
    <scope>NUCLEOTIDE SEQUENCE [LARGE SCALE GENOMIC DNA]</scope>
    <source>
        <strain evidence="2 3">CCALA 016</strain>
    </source>
</reference>
<keyword evidence="1" id="KW-0732">Signal</keyword>
<evidence type="ECO:0000256" key="1">
    <source>
        <dbReference type="SAM" id="SignalP"/>
    </source>
</evidence>
<sequence>MNKSNILLLCIGLLSLGVAPVTQAQNARSSNITVIRDFNSDVTGRSYYNNRRSYYRNNSDYYRPSGGNVIININSDDCYRQDDPFRFYRRGGGQTINRDLNIQRVRSIPPSGVKRLY</sequence>
<accession>A0A2T1LTJ5</accession>
<organism evidence="2 3">
    <name type="scientific">Aphanothece hegewaldii CCALA 016</name>
    <dbReference type="NCBI Taxonomy" id="2107694"/>
    <lineage>
        <taxon>Bacteria</taxon>
        <taxon>Bacillati</taxon>
        <taxon>Cyanobacteriota</taxon>
        <taxon>Cyanophyceae</taxon>
        <taxon>Oscillatoriophycideae</taxon>
        <taxon>Chroococcales</taxon>
        <taxon>Aphanothecaceae</taxon>
        <taxon>Aphanothece</taxon>
    </lineage>
</organism>
<evidence type="ECO:0000313" key="3">
    <source>
        <dbReference type="Proteomes" id="UP000239001"/>
    </source>
</evidence>
<dbReference type="AlphaFoldDB" id="A0A2T1LTJ5"/>
<dbReference type="Proteomes" id="UP000239001">
    <property type="component" value="Unassembled WGS sequence"/>
</dbReference>
<comment type="caution">
    <text evidence="2">The sequence shown here is derived from an EMBL/GenBank/DDBJ whole genome shotgun (WGS) entry which is preliminary data.</text>
</comment>